<dbReference type="FunFam" id="3.30.160.60:FF:001397">
    <property type="entry name" value="Datilografo, isoform A"/>
    <property type="match status" value="1"/>
</dbReference>
<feature type="region of interest" description="Disordered" evidence="12">
    <location>
        <begin position="89"/>
        <end position="130"/>
    </location>
</feature>
<dbReference type="Proteomes" id="UP000092462">
    <property type="component" value="Unassembled WGS sequence"/>
</dbReference>
<evidence type="ECO:0000256" key="8">
    <source>
        <dbReference type="ARBA" id="ARBA00023125"/>
    </source>
</evidence>
<comment type="function">
    <text evidence="1">May be involved in transcriptional regulation.</text>
</comment>
<keyword evidence="4" id="KW-0677">Repeat</keyword>
<accession>A0A1B0D6A2</accession>
<comment type="similarity">
    <text evidence="11">Belongs to the snail C2H2-type zinc-finger protein family.</text>
</comment>
<dbReference type="InterPro" id="IPR036236">
    <property type="entry name" value="Znf_C2H2_sf"/>
</dbReference>
<dbReference type="GO" id="GO:0008270">
    <property type="term" value="F:zinc ion binding"/>
    <property type="evidence" value="ECO:0007669"/>
    <property type="project" value="UniProtKB-UniRule"/>
</dbReference>
<dbReference type="GO" id="GO:0000981">
    <property type="term" value="F:DNA-binding transcription factor activity, RNA polymerase II-specific"/>
    <property type="evidence" value="ECO:0007669"/>
    <property type="project" value="TreeGrafter"/>
</dbReference>
<dbReference type="Pfam" id="PF00096">
    <property type="entry name" value="zf-C2H2"/>
    <property type="match status" value="4"/>
</dbReference>
<dbReference type="PROSITE" id="PS50157">
    <property type="entry name" value="ZINC_FINGER_C2H2_2"/>
    <property type="match status" value="5"/>
</dbReference>
<dbReference type="GO" id="GO:0045893">
    <property type="term" value="P:positive regulation of DNA-templated transcription"/>
    <property type="evidence" value="ECO:0007669"/>
    <property type="project" value="UniProtKB-ARBA"/>
</dbReference>
<dbReference type="FunFam" id="3.30.160.60:FF:001732">
    <property type="entry name" value="Zgc:162936"/>
    <property type="match status" value="1"/>
</dbReference>
<evidence type="ECO:0000313" key="14">
    <source>
        <dbReference type="Proteomes" id="UP000092462"/>
    </source>
</evidence>
<evidence type="ECO:0000256" key="7">
    <source>
        <dbReference type="ARBA" id="ARBA00023015"/>
    </source>
</evidence>
<dbReference type="InterPro" id="IPR050527">
    <property type="entry name" value="Snail/Krueppel_Znf"/>
</dbReference>
<dbReference type="PANTHER" id="PTHR24388:SF54">
    <property type="entry name" value="PROTEIN ESCARGOT"/>
    <property type="match status" value="1"/>
</dbReference>
<evidence type="ECO:0000256" key="10">
    <source>
        <dbReference type="ARBA" id="ARBA00023242"/>
    </source>
</evidence>
<sequence>MSEGTESGPKKCRTCLEESPEVESLYQITEISRKIADLATFLKELTDLECDENDGLPAFICLECVKEISRAVTFKEKCINSDNVLRGRSVAKNTENPSEYQVEPEKKPRESKRKKGTTKTRKKGTKSQSGPPFKCDICCKILSNSGSYRYHMRLHSDETPYLCSQCGEKFKTRNAYDGHMMTHNSNNPHTCNICGKSYRQAASLRCHVLNHTGEKPFLCVLCGKGMTQKSGYKKHMLTHTGDKPHTCDVCHKSFRYSSNLHVHRRSHSDKKPYVCGVS</sequence>
<protein>
    <submittedName>
        <fullName evidence="13">Uncharacterized protein</fullName>
    </submittedName>
</protein>
<dbReference type="EMBL" id="AJVK01025851">
    <property type="status" value="NOT_ANNOTATED_CDS"/>
    <property type="molecule type" value="Genomic_DNA"/>
</dbReference>
<dbReference type="SUPFAM" id="SSF57667">
    <property type="entry name" value="beta-beta-alpha zinc fingers"/>
    <property type="match status" value="3"/>
</dbReference>
<name>A0A1B0D6A2_PHLPP</name>
<evidence type="ECO:0000256" key="5">
    <source>
        <dbReference type="ARBA" id="ARBA00022771"/>
    </source>
</evidence>
<dbReference type="InterPro" id="IPR013087">
    <property type="entry name" value="Znf_C2H2_type"/>
</dbReference>
<dbReference type="PROSITE" id="PS51915">
    <property type="entry name" value="ZAD"/>
    <property type="match status" value="1"/>
</dbReference>
<dbReference type="SMART" id="SM00355">
    <property type="entry name" value="ZnF_C2H2"/>
    <property type="match status" value="5"/>
</dbReference>
<keyword evidence="7" id="KW-0805">Transcription regulation</keyword>
<evidence type="ECO:0000256" key="6">
    <source>
        <dbReference type="ARBA" id="ARBA00022833"/>
    </source>
</evidence>
<keyword evidence="10" id="KW-0539">Nucleus</keyword>
<dbReference type="SMART" id="SM00868">
    <property type="entry name" value="zf-AD"/>
    <property type="match status" value="1"/>
</dbReference>
<organism evidence="13 14">
    <name type="scientific">Phlebotomus papatasi</name>
    <name type="common">Sandfly</name>
    <dbReference type="NCBI Taxonomy" id="29031"/>
    <lineage>
        <taxon>Eukaryota</taxon>
        <taxon>Metazoa</taxon>
        <taxon>Ecdysozoa</taxon>
        <taxon>Arthropoda</taxon>
        <taxon>Hexapoda</taxon>
        <taxon>Insecta</taxon>
        <taxon>Pterygota</taxon>
        <taxon>Neoptera</taxon>
        <taxon>Endopterygota</taxon>
        <taxon>Diptera</taxon>
        <taxon>Nematocera</taxon>
        <taxon>Psychodoidea</taxon>
        <taxon>Psychodidae</taxon>
        <taxon>Phlebotomus</taxon>
        <taxon>Phlebotomus</taxon>
    </lineage>
</organism>
<dbReference type="VEuPathDB" id="VectorBase:PPAPM1_004750"/>
<dbReference type="InterPro" id="IPR012934">
    <property type="entry name" value="Znf_AD"/>
</dbReference>
<proteinExistence type="inferred from homology"/>
<dbReference type="FunFam" id="3.30.160.60:FF:000097">
    <property type="entry name" value="Zinc finger protein"/>
    <property type="match status" value="1"/>
</dbReference>
<dbReference type="Gene3D" id="3.30.160.60">
    <property type="entry name" value="Classic Zinc Finger"/>
    <property type="match status" value="5"/>
</dbReference>
<evidence type="ECO:0000256" key="9">
    <source>
        <dbReference type="ARBA" id="ARBA00023163"/>
    </source>
</evidence>
<feature type="compositionally biased region" description="Basic residues" evidence="12">
    <location>
        <begin position="109"/>
        <end position="125"/>
    </location>
</feature>
<keyword evidence="5" id="KW-0863">Zinc-finger</keyword>
<dbReference type="PROSITE" id="PS00028">
    <property type="entry name" value="ZINC_FINGER_C2H2_1"/>
    <property type="match status" value="5"/>
</dbReference>
<dbReference type="AlphaFoldDB" id="A0A1B0D6A2"/>
<dbReference type="GO" id="GO:0005694">
    <property type="term" value="C:chromosome"/>
    <property type="evidence" value="ECO:0007669"/>
    <property type="project" value="UniProtKB-ARBA"/>
</dbReference>
<dbReference type="GO" id="GO:0005634">
    <property type="term" value="C:nucleus"/>
    <property type="evidence" value="ECO:0007669"/>
    <property type="project" value="UniProtKB-SubCell"/>
</dbReference>
<dbReference type="SUPFAM" id="SSF57716">
    <property type="entry name" value="Glucocorticoid receptor-like (DNA-binding domain)"/>
    <property type="match status" value="1"/>
</dbReference>
<keyword evidence="8" id="KW-0238">DNA-binding</keyword>
<keyword evidence="14" id="KW-1185">Reference proteome</keyword>
<keyword evidence="3" id="KW-0479">Metal-binding</keyword>
<keyword evidence="9" id="KW-0804">Transcription</keyword>
<evidence type="ECO:0000256" key="2">
    <source>
        <dbReference type="ARBA" id="ARBA00004123"/>
    </source>
</evidence>
<reference evidence="13" key="1">
    <citation type="submission" date="2022-08" db="UniProtKB">
        <authorList>
            <consortium name="EnsemblMetazoa"/>
        </authorList>
    </citation>
    <scope>IDENTIFICATION</scope>
    <source>
        <strain evidence="13">Israel</strain>
    </source>
</reference>
<comment type="subcellular location">
    <subcellularLocation>
        <location evidence="2">Nucleus</location>
    </subcellularLocation>
</comment>
<evidence type="ECO:0000313" key="13">
    <source>
        <dbReference type="EnsemblMetazoa" id="PPAI003011-PA"/>
    </source>
</evidence>
<dbReference type="GO" id="GO:0000978">
    <property type="term" value="F:RNA polymerase II cis-regulatory region sequence-specific DNA binding"/>
    <property type="evidence" value="ECO:0007669"/>
    <property type="project" value="TreeGrafter"/>
</dbReference>
<evidence type="ECO:0000256" key="4">
    <source>
        <dbReference type="ARBA" id="ARBA00022737"/>
    </source>
</evidence>
<dbReference type="EnsemblMetazoa" id="PPAI003011-RA">
    <property type="protein sequence ID" value="PPAI003011-PA"/>
    <property type="gene ID" value="PPAI003011"/>
</dbReference>
<dbReference type="VEuPathDB" id="VectorBase:PPAI003011"/>
<keyword evidence="6" id="KW-0862">Zinc</keyword>
<evidence type="ECO:0000256" key="11">
    <source>
        <dbReference type="ARBA" id="ARBA00037948"/>
    </source>
</evidence>
<evidence type="ECO:0000256" key="12">
    <source>
        <dbReference type="SAM" id="MobiDB-lite"/>
    </source>
</evidence>
<dbReference type="Gene3D" id="3.40.1800.20">
    <property type="match status" value="1"/>
</dbReference>
<dbReference type="Pfam" id="PF07776">
    <property type="entry name" value="zf-AD"/>
    <property type="match status" value="1"/>
</dbReference>
<dbReference type="PANTHER" id="PTHR24388">
    <property type="entry name" value="ZINC FINGER PROTEIN"/>
    <property type="match status" value="1"/>
</dbReference>
<evidence type="ECO:0000256" key="1">
    <source>
        <dbReference type="ARBA" id="ARBA00003767"/>
    </source>
</evidence>
<evidence type="ECO:0000256" key="3">
    <source>
        <dbReference type="ARBA" id="ARBA00022723"/>
    </source>
</evidence>